<gene>
    <name evidence="2" type="ORF">VNO78_13288</name>
</gene>
<accession>A0AAN9XQD4</accession>
<evidence type="ECO:0000256" key="1">
    <source>
        <dbReference type="SAM" id="Phobius"/>
    </source>
</evidence>
<keyword evidence="1" id="KW-0472">Membrane</keyword>
<sequence length="225" mass="26071">MDIYDKIVIIFVICLIVGTHNMIALRLSSPDFLHYEIVTRFACLSCESESYLVGLFHLCLPALYLPFSWESMENRPYNASNLPSLPINKCGSWNFSWLKWFVFQLSGTIWLVHELLDSKNIVHCDMRVLWCCLHKSRYWRTLKTKTKRKLGLAAGKEDHAIASVLLLLSLPQDVKFIFKFSCLIELCLVEMRLESSRMLDRTASCFGESISSRVPVGNQWEHLRC</sequence>
<evidence type="ECO:0000313" key="3">
    <source>
        <dbReference type="Proteomes" id="UP001386955"/>
    </source>
</evidence>
<reference evidence="2 3" key="1">
    <citation type="submission" date="2024-01" db="EMBL/GenBank/DDBJ databases">
        <title>The genomes of 5 underutilized Papilionoideae crops provide insights into root nodulation and disease resistanc.</title>
        <authorList>
            <person name="Jiang F."/>
        </authorList>
    </citation>
    <scope>NUCLEOTIDE SEQUENCE [LARGE SCALE GENOMIC DNA]</scope>
    <source>
        <strain evidence="2">DUOXIRENSHENG_FW03</strain>
        <tissue evidence="2">Leaves</tissue>
    </source>
</reference>
<name>A0AAN9XQD4_PSOTE</name>
<comment type="caution">
    <text evidence="2">The sequence shown here is derived from an EMBL/GenBank/DDBJ whole genome shotgun (WGS) entry which is preliminary data.</text>
</comment>
<evidence type="ECO:0000313" key="2">
    <source>
        <dbReference type="EMBL" id="KAK7401647.1"/>
    </source>
</evidence>
<keyword evidence="3" id="KW-1185">Reference proteome</keyword>
<dbReference type="AlphaFoldDB" id="A0AAN9XQD4"/>
<dbReference type="Proteomes" id="UP001386955">
    <property type="component" value="Unassembled WGS sequence"/>
</dbReference>
<protein>
    <submittedName>
        <fullName evidence="2">Uncharacterized protein</fullName>
    </submittedName>
</protein>
<keyword evidence="1" id="KW-0812">Transmembrane</keyword>
<dbReference type="EMBL" id="JAYMYS010000003">
    <property type="protein sequence ID" value="KAK7401647.1"/>
    <property type="molecule type" value="Genomic_DNA"/>
</dbReference>
<keyword evidence="1" id="KW-1133">Transmembrane helix</keyword>
<organism evidence="2 3">
    <name type="scientific">Psophocarpus tetragonolobus</name>
    <name type="common">Winged bean</name>
    <name type="synonym">Dolichos tetragonolobus</name>
    <dbReference type="NCBI Taxonomy" id="3891"/>
    <lineage>
        <taxon>Eukaryota</taxon>
        <taxon>Viridiplantae</taxon>
        <taxon>Streptophyta</taxon>
        <taxon>Embryophyta</taxon>
        <taxon>Tracheophyta</taxon>
        <taxon>Spermatophyta</taxon>
        <taxon>Magnoliopsida</taxon>
        <taxon>eudicotyledons</taxon>
        <taxon>Gunneridae</taxon>
        <taxon>Pentapetalae</taxon>
        <taxon>rosids</taxon>
        <taxon>fabids</taxon>
        <taxon>Fabales</taxon>
        <taxon>Fabaceae</taxon>
        <taxon>Papilionoideae</taxon>
        <taxon>50 kb inversion clade</taxon>
        <taxon>NPAAA clade</taxon>
        <taxon>indigoferoid/millettioid clade</taxon>
        <taxon>Phaseoleae</taxon>
        <taxon>Psophocarpus</taxon>
    </lineage>
</organism>
<proteinExistence type="predicted"/>
<feature type="transmembrane region" description="Helical" evidence="1">
    <location>
        <begin position="7"/>
        <end position="28"/>
    </location>
</feature>